<dbReference type="EMBL" id="FVGW01000012">
    <property type="protein sequence ID" value="SKM68814.1"/>
    <property type="molecule type" value="Genomic_DNA"/>
</dbReference>
<sequence>MKVSKITLPDFTNDENALLNGLLQQLADCQPNNRLRASYYDGKRAIRQVGSIIPRQYYKLGLVLGWSAKAVDVLARRCNLDGYVWPGQDLNSLGFQEVWDDNYFGAESNSAIVSSLIHGPAFLINTVGGADEPKSLIHVKDALNATGEWNSRTRRLDNLLSIIAWDKDGNPEELALYLHNRTAIAQRDRGKWTVQWTEHKYGVPAEALVYKPRVGRPFGSSRISRPVMSIHDRALRVLIRTEGHADIFSYPELWMLGADSSIFKNPDGSLKPSWQVMLGRIKGIPDNEDAVDPKNARADIKQFQAASPQPHLDLLQQCANDFSGETDLPVSALGVQARTNTTTADGSDNAEKQLIAEAEGATDDWSPAFRRSMMRALAIKNNESRIPAAWRSIDTKWRPHAYISRAAQADAGLKQLSAIPWLAETEVGLELLGLPQQMIDRALSERDRAQRARQITALVDKLTGAPIPDPAPGTAEQAAQQAIGNGSRGL</sequence>
<evidence type="ECO:0000313" key="3">
    <source>
        <dbReference type="Proteomes" id="UP000190074"/>
    </source>
</evidence>
<gene>
    <name evidence="2" type="ORF">SAMEA2259716_04795</name>
</gene>
<protein>
    <submittedName>
        <fullName evidence="2">Phage portal, SPP1 Gp6-like family protein</fullName>
    </submittedName>
</protein>
<dbReference type="AlphaFoldDB" id="A0A1U2F8U4"/>
<dbReference type="Proteomes" id="UP000190074">
    <property type="component" value="Unassembled WGS sequence"/>
</dbReference>
<dbReference type="RefSeq" id="WP_074270273.1">
    <property type="nucleotide sequence ID" value="NZ_FVGW01000012.1"/>
</dbReference>
<reference evidence="2 3" key="1">
    <citation type="submission" date="2016-11" db="EMBL/GenBank/DDBJ databases">
        <authorList>
            <consortium name="Pathogen Informatics"/>
        </authorList>
    </citation>
    <scope>NUCLEOTIDE SEQUENCE [LARGE SCALE GENOMIC DNA]</scope>
    <source>
        <strain evidence="2 3">911</strain>
    </source>
</reference>
<organism evidence="2 3">
    <name type="scientific">Mycobacteroides abscessus subsp. massiliense</name>
    <dbReference type="NCBI Taxonomy" id="1962118"/>
    <lineage>
        <taxon>Bacteria</taxon>
        <taxon>Bacillati</taxon>
        <taxon>Actinomycetota</taxon>
        <taxon>Actinomycetes</taxon>
        <taxon>Mycobacteriales</taxon>
        <taxon>Mycobacteriaceae</taxon>
        <taxon>Mycobacteroides</taxon>
        <taxon>Mycobacteroides abscessus</taxon>
    </lineage>
</organism>
<proteinExistence type="predicted"/>
<dbReference type="InterPro" id="IPR021145">
    <property type="entry name" value="Portal_protein_SPP1_Gp6-like"/>
</dbReference>
<evidence type="ECO:0000313" key="2">
    <source>
        <dbReference type="EMBL" id="SKM68814.1"/>
    </source>
</evidence>
<dbReference type="Pfam" id="PF05133">
    <property type="entry name" value="SPP1_portal"/>
    <property type="match status" value="1"/>
</dbReference>
<accession>A0A1U2F8U4</accession>
<name>A0A1U2F8U4_9MYCO</name>
<feature type="region of interest" description="Disordered" evidence="1">
    <location>
        <begin position="463"/>
        <end position="490"/>
    </location>
</feature>
<evidence type="ECO:0000256" key="1">
    <source>
        <dbReference type="SAM" id="MobiDB-lite"/>
    </source>
</evidence>